<gene>
    <name evidence="2" type="ORF">SLS62_008265</name>
</gene>
<protein>
    <submittedName>
        <fullName evidence="2">Uncharacterized protein</fullName>
    </submittedName>
</protein>
<evidence type="ECO:0000313" key="2">
    <source>
        <dbReference type="EMBL" id="KAK7749296.1"/>
    </source>
</evidence>
<evidence type="ECO:0000313" key="3">
    <source>
        <dbReference type="Proteomes" id="UP001320420"/>
    </source>
</evidence>
<comment type="caution">
    <text evidence="2">The sequence shown here is derived from an EMBL/GenBank/DDBJ whole genome shotgun (WGS) entry which is preliminary data.</text>
</comment>
<feature type="chain" id="PRO_5042816065" evidence="1">
    <location>
        <begin position="18"/>
        <end position="315"/>
    </location>
</feature>
<reference evidence="2 3" key="1">
    <citation type="submission" date="2024-02" db="EMBL/GenBank/DDBJ databases">
        <title>De novo assembly and annotation of 12 fungi associated with fruit tree decline syndrome in Ontario, Canada.</title>
        <authorList>
            <person name="Sulman M."/>
            <person name="Ellouze W."/>
            <person name="Ilyukhin E."/>
        </authorList>
    </citation>
    <scope>NUCLEOTIDE SEQUENCE [LARGE SCALE GENOMIC DNA]</scope>
    <source>
        <strain evidence="2 3">M11/M66-122</strain>
    </source>
</reference>
<dbReference type="Proteomes" id="UP001320420">
    <property type="component" value="Unassembled WGS sequence"/>
</dbReference>
<dbReference type="AlphaFoldDB" id="A0AAN9ULJ7"/>
<name>A0AAN9ULJ7_9PEZI</name>
<evidence type="ECO:0000256" key="1">
    <source>
        <dbReference type="SAM" id="SignalP"/>
    </source>
</evidence>
<keyword evidence="3" id="KW-1185">Reference proteome</keyword>
<accession>A0AAN9ULJ7</accession>
<proteinExistence type="predicted"/>
<feature type="signal peptide" evidence="1">
    <location>
        <begin position="1"/>
        <end position="17"/>
    </location>
</feature>
<sequence length="315" mass="33960">MKTATALYLLAFGHAMALPGVHNKIRDSTTVSRRGSTEIMTARQFSYTINCNQVIEQTIGLINRYPDYAAKALGAGAGSGLAYNVCRTLNQDRCINWAGSVGSGMTLVMWWSKMVENPAKTGEQTVTNTKRGDPALLVGRHQEWLRSELENHLVGRGTQFDSVVSMPVALGARDQGSEPSHTLEIRGLRSAPDEPATDHHLVLRGGGHGHVSITPSAARAATVVDRSLGKRVPAPGFKIAWETVDAGFGVPDKAGYDFLCDAASRDWGNRADGADKIADYIGAFEVGEAGSVQFRIIPETRDFSENTEQVETCNA</sequence>
<dbReference type="EMBL" id="JAKJXP020000075">
    <property type="protein sequence ID" value="KAK7749296.1"/>
    <property type="molecule type" value="Genomic_DNA"/>
</dbReference>
<keyword evidence="1" id="KW-0732">Signal</keyword>
<organism evidence="2 3">
    <name type="scientific">Diatrype stigma</name>
    <dbReference type="NCBI Taxonomy" id="117547"/>
    <lineage>
        <taxon>Eukaryota</taxon>
        <taxon>Fungi</taxon>
        <taxon>Dikarya</taxon>
        <taxon>Ascomycota</taxon>
        <taxon>Pezizomycotina</taxon>
        <taxon>Sordariomycetes</taxon>
        <taxon>Xylariomycetidae</taxon>
        <taxon>Xylariales</taxon>
        <taxon>Diatrypaceae</taxon>
        <taxon>Diatrype</taxon>
    </lineage>
</organism>